<dbReference type="EMBL" id="JACHIG010000014">
    <property type="protein sequence ID" value="MBB5035182.1"/>
    <property type="molecule type" value="Genomic_DNA"/>
</dbReference>
<comment type="caution">
    <text evidence="1">The sequence shown here is derived from an EMBL/GenBank/DDBJ whole genome shotgun (WGS) entry which is preliminary data.</text>
</comment>
<keyword evidence="2" id="KW-1185">Reference proteome</keyword>
<name>A0A7W7YFF2_9BACT</name>
<dbReference type="RefSeq" id="WP_184343714.1">
    <property type="nucleotide sequence ID" value="NZ_JACHIG010000014.1"/>
</dbReference>
<sequence>MSENEYISELRARWPRGWSSDQPNFEATPETIALADEAVREFPDSPKLWCMRGDLIQLASESCPHSLDDVLACYQRATEIDPQFVEAWESMGHFHSAVLDDEHTAQRFFNEAERLSGHHVA</sequence>
<evidence type="ECO:0000313" key="1">
    <source>
        <dbReference type="EMBL" id="MBB5035182.1"/>
    </source>
</evidence>
<reference evidence="1 2" key="1">
    <citation type="submission" date="2020-08" db="EMBL/GenBank/DDBJ databases">
        <title>Genomic Encyclopedia of Type Strains, Phase IV (KMG-IV): sequencing the most valuable type-strain genomes for metagenomic binning, comparative biology and taxonomic classification.</title>
        <authorList>
            <person name="Goeker M."/>
        </authorList>
    </citation>
    <scope>NUCLEOTIDE SEQUENCE [LARGE SCALE GENOMIC DNA]</scope>
    <source>
        <strain evidence="1 2">DSM 12252</strain>
    </source>
</reference>
<gene>
    <name evidence="1" type="ORF">HNQ65_004791</name>
</gene>
<dbReference type="Gene3D" id="1.25.40.10">
    <property type="entry name" value="Tetratricopeptide repeat domain"/>
    <property type="match status" value="1"/>
</dbReference>
<protein>
    <submittedName>
        <fullName evidence="1">Tetratricopeptide (TPR) repeat protein</fullName>
    </submittedName>
</protein>
<dbReference type="InterPro" id="IPR011990">
    <property type="entry name" value="TPR-like_helical_dom_sf"/>
</dbReference>
<dbReference type="AlphaFoldDB" id="A0A7W7YFF2"/>
<proteinExistence type="predicted"/>
<evidence type="ECO:0000313" key="2">
    <source>
        <dbReference type="Proteomes" id="UP000590740"/>
    </source>
</evidence>
<organism evidence="1 2">
    <name type="scientific">Prosthecobacter vanneervenii</name>
    <dbReference type="NCBI Taxonomy" id="48466"/>
    <lineage>
        <taxon>Bacteria</taxon>
        <taxon>Pseudomonadati</taxon>
        <taxon>Verrucomicrobiota</taxon>
        <taxon>Verrucomicrobiia</taxon>
        <taxon>Verrucomicrobiales</taxon>
        <taxon>Verrucomicrobiaceae</taxon>
        <taxon>Prosthecobacter</taxon>
    </lineage>
</organism>
<accession>A0A7W7YFF2</accession>
<dbReference type="Proteomes" id="UP000590740">
    <property type="component" value="Unassembled WGS sequence"/>
</dbReference>
<dbReference type="SUPFAM" id="SSF48452">
    <property type="entry name" value="TPR-like"/>
    <property type="match status" value="1"/>
</dbReference>